<accession>A0A6G1IZC1</accession>
<organism evidence="2 3">
    <name type="scientific">Lentithecium fluviatile CBS 122367</name>
    <dbReference type="NCBI Taxonomy" id="1168545"/>
    <lineage>
        <taxon>Eukaryota</taxon>
        <taxon>Fungi</taxon>
        <taxon>Dikarya</taxon>
        <taxon>Ascomycota</taxon>
        <taxon>Pezizomycotina</taxon>
        <taxon>Dothideomycetes</taxon>
        <taxon>Pleosporomycetidae</taxon>
        <taxon>Pleosporales</taxon>
        <taxon>Massarineae</taxon>
        <taxon>Lentitheciaceae</taxon>
        <taxon>Lentithecium</taxon>
    </lineage>
</organism>
<dbReference type="OrthoDB" id="3798321at2759"/>
<proteinExistence type="predicted"/>
<gene>
    <name evidence="2" type="ORF">K458DRAFT_452793</name>
</gene>
<feature type="region of interest" description="Disordered" evidence="1">
    <location>
        <begin position="52"/>
        <end position="74"/>
    </location>
</feature>
<sequence>MTSLSSHPAVTKPKSKPVPGTVPTIVSNSVRTTMAGGRPRPNPLHIPIPHTHQWCAPRPPTPRRSTYPQPGTTSADMPCDIDLDAPPVPPLSFWEPDTPEALMPPSSSYSPCNPFFYSPPHSPLSPNALFPTASPVLPASPLSIFDRILSPMTPTFLFPRTPPLPLSLQKEMLMVRRHSTMCLMPQVDLEKIQYDGISEMSGAIRERVLMEVALKRQDAVMNETGKSEEMSLILKTRKSEGTSLNTKTGKNQKEIKRLLKWKGFVVVKDLVVNA</sequence>
<protein>
    <submittedName>
        <fullName evidence="2">Uncharacterized protein</fullName>
    </submittedName>
</protein>
<evidence type="ECO:0000313" key="3">
    <source>
        <dbReference type="Proteomes" id="UP000799291"/>
    </source>
</evidence>
<evidence type="ECO:0000313" key="2">
    <source>
        <dbReference type="EMBL" id="KAF2683291.1"/>
    </source>
</evidence>
<reference evidence="2" key="1">
    <citation type="journal article" date="2020" name="Stud. Mycol.">
        <title>101 Dothideomycetes genomes: a test case for predicting lifestyles and emergence of pathogens.</title>
        <authorList>
            <person name="Haridas S."/>
            <person name="Albert R."/>
            <person name="Binder M."/>
            <person name="Bloem J."/>
            <person name="Labutti K."/>
            <person name="Salamov A."/>
            <person name="Andreopoulos B."/>
            <person name="Baker S."/>
            <person name="Barry K."/>
            <person name="Bills G."/>
            <person name="Bluhm B."/>
            <person name="Cannon C."/>
            <person name="Castanera R."/>
            <person name="Culley D."/>
            <person name="Daum C."/>
            <person name="Ezra D."/>
            <person name="Gonzalez J."/>
            <person name="Henrissat B."/>
            <person name="Kuo A."/>
            <person name="Liang C."/>
            <person name="Lipzen A."/>
            <person name="Lutzoni F."/>
            <person name="Magnuson J."/>
            <person name="Mondo S."/>
            <person name="Nolan M."/>
            <person name="Ohm R."/>
            <person name="Pangilinan J."/>
            <person name="Park H.-J."/>
            <person name="Ramirez L."/>
            <person name="Alfaro M."/>
            <person name="Sun H."/>
            <person name="Tritt A."/>
            <person name="Yoshinaga Y."/>
            <person name="Zwiers L.-H."/>
            <person name="Turgeon B."/>
            <person name="Goodwin S."/>
            <person name="Spatafora J."/>
            <person name="Crous P."/>
            <person name="Grigoriev I."/>
        </authorList>
    </citation>
    <scope>NUCLEOTIDE SEQUENCE</scope>
    <source>
        <strain evidence="2">CBS 122367</strain>
    </source>
</reference>
<name>A0A6G1IZC1_9PLEO</name>
<dbReference type="AlphaFoldDB" id="A0A6G1IZC1"/>
<dbReference type="Proteomes" id="UP000799291">
    <property type="component" value="Unassembled WGS sequence"/>
</dbReference>
<evidence type="ECO:0000256" key="1">
    <source>
        <dbReference type="SAM" id="MobiDB-lite"/>
    </source>
</evidence>
<dbReference type="EMBL" id="MU005584">
    <property type="protein sequence ID" value="KAF2683291.1"/>
    <property type="molecule type" value="Genomic_DNA"/>
</dbReference>
<feature type="region of interest" description="Disordered" evidence="1">
    <location>
        <begin position="1"/>
        <end position="24"/>
    </location>
</feature>
<keyword evidence="3" id="KW-1185">Reference proteome</keyword>